<name>A0AAF0CEU8_9GAMM</name>
<sequence length="68" mass="7633">MLAEADDRQTMIKGVRLAREILAQLPLADKNGDEIFLGENCQSDEAIVEFFKGKMQHHLSPGRHLQNG</sequence>
<dbReference type="KEGG" id="tvd:SG34_034140"/>
<accession>A0AAF0CEU8</accession>
<evidence type="ECO:0000313" key="1">
    <source>
        <dbReference type="EMBL" id="WDE08924.1"/>
    </source>
</evidence>
<dbReference type="SUPFAM" id="SSF54373">
    <property type="entry name" value="FAD-linked reductases, C-terminal domain"/>
    <property type="match status" value="1"/>
</dbReference>
<protein>
    <submittedName>
        <fullName evidence="1">Uncharacterized protein</fullName>
    </submittedName>
</protein>
<evidence type="ECO:0000313" key="2">
    <source>
        <dbReference type="Proteomes" id="UP000032352"/>
    </source>
</evidence>
<keyword evidence="2" id="KW-1185">Reference proteome</keyword>
<reference evidence="1 2" key="1">
    <citation type="journal article" date="2015" name="Genome Announc.">
        <title>Draft Genome Sequences of Marine Isolates of Thalassomonas viridans and Thalassomonas actiniarum.</title>
        <authorList>
            <person name="Olonade I."/>
            <person name="van Zyl L.J."/>
            <person name="Trindade M."/>
        </authorList>
    </citation>
    <scope>NUCLEOTIDE SEQUENCE [LARGE SCALE GENOMIC DNA]</scope>
    <source>
        <strain evidence="1 2">XOM25</strain>
    </source>
</reference>
<dbReference type="RefSeq" id="WP_274038666.1">
    <property type="nucleotide sequence ID" value="NZ_CP059734.1"/>
</dbReference>
<organism evidence="1 2">
    <name type="scientific">Thalassomonas viridans</name>
    <dbReference type="NCBI Taxonomy" id="137584"/>
    <lineage>
        <taxon>Bacteria</taxon>
        <taxon>Pseudomonadati</taxon>
        <taxon>Pseudomonadota</taxon>
        <taxon>Gammaproteobacteria</taxon>
        <taxon>Alteromonadales</taxon>
        <taxon>Colwelliaceae</taxon>
        <taxon>Thalassomonas</taxon>
    </lineage>
</organism>
<dbReference type="Gene3D" id="3.30.410.40">
    <property type="match status" value="1"/>
</dbReference>
<dbReference type="Proteomes" id="UP000032352">
    <property type="component" value="Chromosome pTvir"/>
</dbReference>
<dbReference type="EMBL" id="CP059734">
    <property type="protein sequence ID" value="WDE08924.1"/>
    <property type="molecule type" value="Genomic_DNA"/>
</dbReference>
<dbReference type="AlphaFoldDB" id="A0AAF0CEU8"/>
<reference evidence="1 2" key="2">
    <citation type="journal article" date="2022" name="Mar. Drugs">
        <title>Bioassay-Guided Fractionation Leads to the Detection of Cholic Acid Generated by the Rare Thalassomonas sp.</title>
        <authorList>
            <person name="Pheiffer F."/>
            <person name="Schneider Y.K."/>
            <person name="Hansen E.H."/>
            <person name="Andersen J.H."/>
            <person name="Isaksson J."/>
            <person name="Busche T."/>
            <person name="R C."/>
            <person name="Kalinowski J."/>
            <person name="Zyl L.V."/>
            <person name="Trindade M."/>
        </authorList>
    </citation>
    <scope>NUCLEOTIDE SEQUENCE [LARGE SCALE GENOMIC DNA]</scope>
    <source>
        <strain evidence="1 2">XOM25</strain>
    </source>
</reference>
<proteinExistence type="predicted"/>
<gene>
    <name evidence="1" type="ORF">SG34_034140</name>
</gene>